<reference evidence="1 2" key="1">
    <citation type="submission" date="2019-07" db="EMBL/GenBank/DDBJ databases">
        <title>Whole genome shotgun sequence of Marinococcus halophilus NBRC 102359.</title>
        <authorList>
            <person name="Hosoyama A."/>
            <person name="Uohara A."/>
            <person name="Ohji S."/>
            <person name="Ichikawa N."/>
        </authorList>
    </citation>
    <scope>NUCLEOTIDE SEQUENCE [LARGE SCALE GENOMIC DNA]</scope>
    <source>
        <strain evidence="1 2">NBRC 102359</strain>
    </source>
</reference>
<protein>
    <submittedName>
        <fullName evidence="1">Uncharacterized protein</fullName>
    </submittedName>
</protein>
<name>A0A510Y1I3_MARHA</name>
<proteinExistence type="predicted"/>
<dbReference type="AlphaFoldDB" id="A0A510Y1I3"/>
<evidence type="ECO:0000313" key="2">
    <source>
        <dbReference type="Proteomes" id="UP000321051"/>
    </source>
</evidence>
<gene>
    <name evidence="1" type="ORF">MHA01_00750</name>
</gene>
<dbReference type="RefSeq" id="WP_094907791.1">
    <property type="nucleotide sequence ID" value="NZ_BJUN01000001.1"/>
</dbReference>
<dbReference type="Proteomes" id="UP000321051">
    <property type="component" value="Unassembled WGS sequence"/>
</dbReference>
<evidence type="ECO:0000313" key="1">
    <source>
        <dbReference type="EMBL" id="GEK57170.1"/>
    </source>
</evidence>
<dbReference type="EMBL" id="BJUN01000001">
    <property type="protein sequence ID" value="GEK57170.1"/>
    <property type="molecule type" value="Genomic_DNA"/>
</dbReference>
<keyword evidence="2" id="KW-1185">Reference proteome</keyword>
<sequence>MEFINKVLEAHAKEVEENGGMEDGDQSVYLLNDAVVVLSLEDKNLSVNVIVGEPYSLNVSTGLLDDDNE</sequence>
<accession>A0A510Y1I3</accession>
<comment type="caution">
    <text evidence="1">The sequence shown here is derived from an EMBL/GenBank/DDBJ whole genome shotgun (WGS) entry which is preliminary data.</text>
</comment>
<organism evidence="1 2">
    <name type="scientific">Marinococcus halophilus</name>
    <dbReference type="NCBI Taxonomy" id="1371"/>
    <lineage>
        <taxon>Bacteria</taxon>
        <taxon>Bacillati</taxon>
        <taxon>Bacillota</taxon>
        <taxon>Bacilli</taxon>
        <taxon>Bacillales</taxon>
        <taxon>Bacillaceae</taxon>
        <taxon>Marinococcus</taxon>
    </lineage>
</organism>